<keyword evidence="3" id="KW-1185">Reference proteome</keyword>
<gene>
    <name evidence="2" type="ORF">PbJCM13498_25060</name>
</gene>
<evidence type="ECO:0000313" key="3">
    <source>
        <dbReference type="Proteomes" id="UP000391834"/>
    </source>
</evidence>
<accession>A0A5M4B1F7</accession>
<evidence type="ECO:0000313" key="2">
    <source>
        <dbReference type="EMBL" id="GET33643.1"/>
    </source>
</evidence>
<dbReference type="InterPro" id="IPR025970">
    <property type="entry name" value="SusE"/>
</dbReference>
<dbReference type="OrthoDB" id="975117at2"/>
<organism evidence="2 3">
    <name type="scientific">Prolixibacter bellariivorans</name>
    <dbReference type="NCBI Taxonomy" id="314319"/>
    <lineage>
        <taxon>Bacteria</taxon>
        <taxon>Pseudomonadati</taxon>
        <taxon>Bacteroidota</taxon>
        <taxon>Bacteroidia</taxon>
        <taxon>Marinilabiliales</taxon>
        <taxon>Prolixibacteraceae</taxon>
        <taxon>Prolixibacter</taxon>
    </lineage>
</organism>
<reference evidence="2 3" key="1">
    <citation type="submission" date="2019-10" db="EMBL/GenBank/DDBJ databases">
        <title>Prolixibacter strains distinguished by the presence of nitrate reductase genes were adept at nitrate-dependent anaerobic corrosion of metallic iron and carbon steel.</title>
        <authorList>
            <person name="Iino T."/>
            <person name="Shono N."/>
            <person name="Ito K."/>
            <person name="Nakamura R."/>
            <person name="Sueoka K."/>
            <person name="Harayama S."/>
            <person name="Ohkuma M."/>
        </authorList>
    </citation>
    <scope>NUCLEOTIDE SEQUENCE [LARGE SCALE GENOMIC DNA]</scope>
    <source>
        <strain evidence="2 3">JCM 13498</strain>
    </source>
</reference>
<dbReference type="Pfam" id="PF14292">
    <property type="entry name" value="SusE"/>
    <property type="match status" value="1"/>
</dbReference>
<feature type="domain" description="SusE outer membrane protein" evidence="1">
    <location>
        <begin position="45"/>
        <end position="138"/>
    </location>
</feature>
<evidence type="ECO:0000259" key="1">
    <source>
        <dbReference type="Pfam" id="PF14292"/>
    </source>
</evidence>
<dbReference type="Gene3D" id="2.60.40.3620">
    <property type="match status" value="2"/>
</dbReference>
<dbReference type="EMBL" id="BLAX01000001">
    <property type="protein sequence ID" value="GET33643.1"/>
    <property type="molecule type" value="Genomic_DNA"/>
</dbReference>
<proteinExistence type="predicted"/>
<dbReference type="AlphaFoldDB" id="A0A5M4B1F7"/>
<protein>
    <recommendedName>
        <fullName evidence="1">SusE outer membrane protein domain-containing protein</fullName>
    </recommendedName>
</protein>
<comment type="caution">
    <text evidence="2">The sequence shown here is derived from an EMBL/GenBank/DDBJ whole genome shotgun (WGS) entry which is preliminary data.</text>
</comment>
<dbReference type="Proteomes" id="UP000391834">
    <property type="component" value="Unassembled WGS sequence"/>
</dbReference>
<sequence>MKKMKTRYSLLLTIIVLLFAGWSCTEKDNLAPEGNWKLSDPAIVSPAANSSIVLDETKPDSTIVFTWTGASSTAGFGVYYSVVIDTAGSTSFDTPILTVKSGNSGTALSASITFSQLNEAMSLAGYPADAESKVTWAVVASCLTKSSYSSGDLSVTRFKHEIIPTSLYVSGEATETGTDLSKAIPMRRLKDANGNGLNRYEAYTHLDKGKAFKFFSATSLPAHQYGGSDGNLVKSGTSIVAPDSAVYRISVDLDNNTYALQKIDKWSIVGGIIDGGWGGDEPLQYQGGGVWKGSINLVDKGGFVFRANGDWGYLLKHIVGTDNSLIMESEGNELGIAFEDDQSTLSGQCIFTLDLSADPYTYTIERDPNAVGPVTTPDHLYLLADGTIMKELTKDGDTFTSGTYLALQSSVTYTLNSASDGSGTSYALSGNVGASDNPTADRVAGTSDLSEGADGMTVEQDQAYMLNIDFSSAKASWYYYNLKLFHWSNWDTRDEIVMTYVHPYTFTVTADLKASYLMKFNSPWDIQFGADDPSALSGTMTNNGGDNFDNLTADGNYTATIVVSDDYQTGTYEFVKN</sequence>
<name>A0A5M4B1F7_9BACT</name>